<dbReference type="OrthoDB" id="9807854at2"/>
<dbReference type="InterPro" id="IPR023614">
    <property type="entry name" value="Porin_dom_sf"/>
</dbReference>
<evidence type="ECO:0000256" key="2">
    <source>
        <dbReference type="SAM" id="SignalP"/>
    </source>
</evidence>
<evidence type="ECO:0000313" key="4">
    <source>
        <dbReference type="Proteomes" id="UP000612349"/>
    </source>
</evidence>
<reference evidence="3" key="2">
    <citation type="submission" date="2020-09" db="EMBL/GenBank/DDBJ databases">
        <authorList>
            <person name="Sun Q."/>
            <person name="Zhou Y."/>
        </authorList>
    </citation>
    <scope>NUCLEOTIDE SEQUENCE</scope>
    <source>
        <strain evidence="3">CGMCC 1.15360</strain>
    </source>
</reference>
<gene>
    <name evidence="3" type="ORF">GCM10010990_10680</name>
</gene>
<feature type="signal peptide" evidence="2">
    <location>
        <begin position="1"/>
        <end position="25"/>
    </location>
</feature>
<dbReference type="Pfam" id="PF07396">
    <property type="entry name" value="Porin_O_P"/>
    <property type="match status" value="1"/>
</dbReference>
<dbReference type="SUPFAM" id="SSF56935">
    <property type="entry name" value="Porins"/>
    <property type="match status" value="1"/>
</dbReference>
<feature type="chain" id="PRO_5037963715" description="Porin" evidence="2">
    <location>
        <begin position="26"/>
        <end position="462"/>
    </location>
</feature>
<name>A0A916YVK2_9SPHN</name>
<dbReference type="Proteomes" id="UP000612349">
    <property type="component" value="Unassembled WGS sequence"/>
</dbReference>
<keyword evidence="4" id="KW-1185">Reference proteome</keyword>
<dbReference type="Gene3D" id="2.40.160.10">
    <property type="entry name" value="Porin"/>
    <property type="match status" value="1"/>
</dbReference>
<feature type="coiled-coil region" evidence="1">
    <location>
        <begin position="36"/>
        <end position="70"/>
    </location>
</feature>
<protein>
    <recommendedName>
        <fullName evidence="5">Porin</fullName>
    </recommendedName>
</protein>
<sequence>MSAKSLFVASLMGCTALLTPSAAMAQDNAPSVSEELAQMRAAMAAMQSRIDQLEEQLAESKVQQAETAQTAAAASAAAQAATQTAEAAKSDTTVKWKGAPEMESKSGWSFKPRGRLNYDAVAVSAPSSTGHDDGFSTEARRVRIGASGDVPGGFGYKLEVNFAENEAEVTDAILTYEDKGLTITAGQHNAFHGLEEMSSSLFTSFIERTAFTDAFNLQRRIGLSAQYQAGDILLQGGAFTHNMNDDADQQGGGDARVVYSPKMGETQLHFGGSFHYTNLDNTDNTVRYRQRPEVHATSTRFVDTGNFEATSETGYGVEAAAIMGPFHVATEGRWQKVSRPGLADPTFFGGYVEAGFFLTKGDHRTYKKGIFDRVKPANPVGKGGMGALQVNVRYDYLDLTDAGIVGGTQNQYDISLIWTPTDHTRLLFGYAHIELDDAVYPTASGSTSYGVDSFGARAQIDF</sequence>
<keyword evidence="1" id="KW-0175">Coiled coil</keyword>
<evidence type="ECO:0000313" key="3">
    <source>
        <dbReference type="EMBL" id="GGD63079.1"/>
    </source>
</evidence>
<reference evidence="3" key="1">
    <citation type="journal article" date="2014" name="Int. J. Syst. Evol. Microbiol.">
        <title>Complete genome sequence of Corynebacterium casei LMG S-19264T (=DSM 44701T), isolated from a smear-ripened cheese.</title>
        <authorList>
            <consortium name="US DOE Joint Genome Institute (JGI-PGF)"/>
            <person name="Walter F."/>
            <person name="Albersmeier A."/>
            <person name="Kalinowski J."/>
            <person name="Ruckert C."/>
        </authorList>
    </citation>
    <scope>NUCLEOTIDE SEQUENCE</scope>
    <source>
        <strain evidence="3">CGMCC 1.15360</strain>
    </source>
</reference>
<dbReference type="RefSeq" id="WP_066776414.1">
    <property type="nucleotide sequence ID" value="NZ_BMIP01000002.1"/>
</dbReference>
<evidence type="ECO:0008006" key="5">
    <source>
        <dbReference type="Google" id="ProtNLM"/>
    </source>
</evidence>
<proteinExistence type="predicted"/>
<dbReference type="AlphaFoldDB" id="A0A916YVK2"/>
<dbReference type="EMBL" id="BMIP01000002">
    <property type="protein sequence ID" value="GGD63079.1"/>
    <property type="molecule type" value="Genomic_DNA"/>
</dbReference>
<comment type="caution">
    <text evidence="3">The sequence shown here is derived from an EMBL/GenBank/DDBJ whole genome shotgun (WGS) entry which is preliminary data.</text>
</comment>
<dbReference type="InterPro" id="IPR010870">
    <property type="entry name" value="Porin_O/P"/>
</dbReference>
<organism evidence="3 4">
    <name type="scientific">Croceicoccus mobilis</name>
    <dbReference type="NCBI Taxonomy" id="1703339"/>
    <lineage>
        <taxon>Bacteria</taxon>
        <taxon>Pseudomonadati</taxon>
        <taxon>Pseudomonadota</taxon>
        <taxon>Alphaproteobacteria</taxon>
        <taxon>Sphingomonadales</taxon>
        <taxon>Erythrobacteraceae</taxon>
        <taxon>Croceicoccus</taxon>
    </lineage>
</organism>
<keyword evidence="2" id="KW-0732">Signal</keyword>
<accession>A0A916YVK2</accession>
<evidence type="ECO:0000256" key="1">
    <source>
        <dbReference type="SAM" id="Coils"/>
    </source>
</evidence>